<evidence type="ECO:0000256" key="1">
    <source>
        <dbReference type="ARBA" id="ARBA00004790"/>
    </source>
</evidence>
<organism evidence="5 6">
    <name type="scientific">Malassezia equina</name>
    <dbReference type="NCBI Taxonomy" id="1381935"/>
    <lineage>
        <taxon>Eukaryota</taxon>
        <taxon>Fungi</taxon>
        <taxon>Dikarya</taxon>
        <taxon>Basidiomycota</taxon>
        <taxon>Ustilaginomycotina</taxon>
        <taxon>Malasseziomycetes</taxon>
        <taxon>Malasseziales</taxon>
        <taxon>Malasseziaceae</taxon>
        <taxon>Malassezia</taxon>
    </lineage>
</organism>
<dbReference type="EC" id="6.3.4.21" evidence="5"/>
<dbReference type="Gene3D" id="3.20.140.10">
    <property type="entry name" value="nicotinate phosphoribosyltransferase"/>
    <property type="match status" value="1"/>
</dbReference>
<keyword evidence="3" id="KW-0662">Pyridine nucleotide biosynthesis</keyword>
<dbReference type="EMBL" id="CP119906">
    <property type="protein sequence ID" value="WFD24708.1"/>
    <property type="molecule type" value="Genomic_DNA"/>
</dbReference>
<dbReference type="SUPFAM" id="SSF51690">
    <property type="entry name" value="Nicotinate/Quinolinate PRTase C-terminal domain-like"/>
    <property type="match status" value="1"/>
</dbReference>
<reference evidence="5" key="1">
    <citation type="submission" date="2023-03" db="EMBL/GenBank/DDBJ databases">
        <title>Mating type loci evolution in Malassezia.</title>
        <authorList>
            <person name="Coelho M.A."/>
        </authorList>
    </citation>
    <scope>NUCLEOTIDE SEQUENCE</scope>
    <source>
        <strain evidence="5">CBS 12830</strain>
    </source>
</reference>
<name>A0AAF0EHS5_9BASI</name>
<evidence type="ECO:0000313" key="6">
    <source>
        <dbReference type="Proteomes" id="UP001214415"/>
    </source>
</evidence>
<dbReference type="Pfam" id="PF04095">
    <property type="entry name" value="NAPRTase"/>
    <property type="match status" value="1"/>
</dbReference>
<dbReference type="InterPro" id="IPR036068">
    <property type="entry name" value="Nicotinate_pribotase-like_C"/>
</dbReference>
<dbReference type="GO" id="GO:0004516">
    <property type="term" value="F:nicotinate phosphoribosyltransferase activity"/>
    <property type="evidence" value="ECO:0007669"/>
    <property type="project" value="UniProtKB-EC"/>
</dbReference>
<gene>
    <name evidence="5" type="primary">NPT1_2</name>
    <name evidence="5" type="ORF">MEQU1_003411</name>
</gene>
<dbReference type="GO" id="GO:0016757">
    <property type="term" value="F:glycosyltransferase activity"/>
    <property type="evidence" value="ECO:0007669"/>
    <property type="project" value="UniProtKB-KW"/>
</dbReference>
<feature type="domain" description="Nicotinate/nicotinamide phosphoribosyltransferase" evidence="4">
    <location>
        <begin position="2"/>
        <end position="56"/>
    </location>
</feature>
<dbReference type="Proteomes" id="UP001214415">
    <property type="component" value="Chromosome 7"/>
</dbReference>
<evidence type="ECO:0000256" key="2">
    <source>
        <dbReference type="ARBA" id="ARBA00010897"/>
    </source>
</evidence>
<dbReference type="InterPro" id="IPR041525">
    <property type="entry name" value="N/Namide_PRibTrfase"/>
</dbReference>
<comment type="similarity">
    <text evidence="2">Belongs to the NAPRTase family.</text>
</comment>
<sequence length="66" mass="7284">MTNDFERTSRKGPSPALNLVIKLYSINGHPAVKISDDLTKNTGDKDEIAMVKRRFGLDGGEHIEDA</sequence>
<protein>
    <submittedName>
        <fullName evidence="5">Nicotinate phosphoribosyltransferase</fullName>
        <ecNumber evidence="5">6.3.4.21</ecNumber>
    </submittedName>
</protein>
<comment type="pathway">
    <text evidence="1">Cofactor biosynthesis; NAD(+) biosynthesis.</text>
</comment>
<keyword evidence="5" id="KW-0328">Glycosyltransferase</keyword>
<proteinExistence type="inferred from homology"/>
<evidence type="ECO:0000259" key="4">
    <source>
        <dbReference type="Pfam" id="PF04095"/>
    </source>
</evidence>
<evidence type="ECO:0000313" key="5">
    <source>
        <dbReference type="EMBL" id="WFD24708.1"/>
    </source>
</evidence>
<accession>A0AAF0EHS5</accession>
<keyword evidence="6" id="KW-1185">Reference proteome</keyword>
<dbReference type="AlphaFoldDB" id="A0AAF0EHS5"/>
<evidence type="ECO:0000256" key="3">
    <source>
        <dbReference type="ARBA" id="ARBA00022642"/>
    </source>
</evidence>
<keyword evidence="5" id="KW-0436">Ligase</keyword>
<keyword evidence="5" id="KW-0808">Transferase</keyword>
<dbReference type="GO" id="GO:0009435">
    <property type="term" value="P:NAD+ biosynthetic process"/>
    <property type="evidence" value="ECO:0007669"/>
    <property type="project" value="InterPro"/>
</dbReference>